<dbReference type="PRINTS" id="PR00411">
    <property type="entry name" value="PNDRDTASEI"/>
</dbReference>
<keyword evidence="2" id="KW-0285">Flavoprotein</keyword>
<evidence type="ECO:0000313" key="8">
    <source>
        <dbReference type="EMBL" id="KAH7115453.1"/>
    </source>
</evidence>
<keyword evidence="6" id="KW-0503">Monooxygenase</keyword>
<evidence type="ECO:0000256" key="1">
    <source>
        <dbReference type="ARBA" id="ARBA00001974"/>
    </source>
</evidence>
<accession>A0A9P9DA27</accession>
<protein>
    <recommendedName>
        <fullName evidence="10">FAD/NAD(P)-binding domain-containing protein</fullName>
    </recommendedName>
</protein>
<dbReference type="Gene3D" id="3.50.50.60">
    <property type="entry name" value="FAD/NAD(P)-binding domain"/>
    <property type="match status" value="2"/>
</dbReference>
<evidence type="ECO:0000256" key="5">
    <source>
        <dbReference type="ARBA" id="ARBA00023002"/>
    </source>
</evidence>
<evidence type="ECO:0000313" key="9">
    <source>
        <dbReference type="Proteomes" id="UP000717696"/>
    </source>
</evidence>
<evidence type="ECO:0000256" key="7">
    <source>
        <dbReference type="SAM" id="Phobius"/>
    </source>
</evidence>
<gene>
    <name evidence="8" type="ORF">B0J13DRAFT_572165</name>
</gene>
<dbReference type="Proteomes" id="UP000717696">
    <property type="component" value="Unassembled WGS sequence"/>
</dbReference>
<dbReference type="PANTHER" id="PTHR43872">
    <property type="entry name" value="MONOOXYGENASE, PUTATIVE (AFU_ORTHOLOGUE AFUA_8G02570)-RELATED"/>
    <property type="match status" value="1"/>
</dbReference>
<keyword evidence="5" id="KW-0560">Oxidoreductase</keyword>
<dbReference type="FunFam" id="3.50.50.60:FF:000228">
    <property type="entry name" value="FAD-containing monooxygenase EthA"/>
    <property type="match status" value="1"/>
</dbReference>
<keyword evidence="9" id="KW-1185">Reference proteome</keyword>
<dbReference type="EMBL" id="JAGMUU010000038">
    <property type="protein sequence ID" value="KAH7115453.1"/>
    <property type="molecule type" value="Genomic_DNA"/>
</dbReference>
<dbReference type="GO" id="GO:0004497">
    <property type="term" value="F:monooxygenase activity"/>
    <property type="evidence" value="ECO:0007669"/>
    <property type="project" value="UniProtKB-KW"/>
</dbReference>
<keyword evidence="7" id="KW-0472">Membrane</keyword>
<keyword evidence="7" id="KW-1133">Transmembrane helix</keyword>
<comment type="caution">
    <text evidence="8">The sequence shown here is derived from an EMBL/GenBank/DDBJ whole genome shotgun (WGS) entry which is preliminary data.</text>
</comment>
<evidence type="ECO:0008006" key="10">
    <source>
        <dbReference type="Google" id="ProtNLM"/>
    </source>
</evidence>
<dbReference type="InterPro" id="IPR036188">
    <property type="entry name" value="FAD/NAD-bd_sf"/>
</dbReference>
<dbReference type="Pfam" id="PF13738">
    <property type="entry name" value="Pyr_redox_3"/>
    <property type="match status" value="1"/>
</dbReference>
<proteinExistence type="predicted"/>
<comment type="cofactor">
    <cofactor evidence="1">
        <name>FAD</name>
        <dbReference type="ChEBI" id="CHEBI:57692"/>
    </cofactor>
</comment>
<keyword evidence="4" id="KW-0521">NADP</keyword>
<dbReference type="AlphaFoldDB" id="A0A9P9DA27"/>
<feature type="transmembrane region" description="Helical" evidence="7">
    <location>
        <begin position="266"/>
        <end position="283"/>
    </location>
</feature>
<dbReference type="PANTHER" id="PTHR43872:SF1">
    <property type="entry name" value="MONOOXYGENASE, PUTATIVE (AFU_ORTHOLOGUE AFUA_8G02570)-RELATED"/>
    <property type="match status" value="1"/>
</dbReference>
<dbReference type="OrthoDB" id="66881at2759"/>
<evidence type="ECO:0000256" key="4">
    <source>
        <dbReference type="ARBA" id="ARBA00022857"/>
    </source>
</evidence>
<evidence type="ECO:0000256" key="2">
    <source>
        <dbReference type="ARBA" id="ARBA00022630"/>
    </source>
</evidence>
<organism evidence="8 9">
    <name type="scientific">Dactylonectria estremocensis</name>
    <dbReference type="NCBI Taxonomy" id="1079267"/>
    <lineage>
        <taxon>Eukaryota</taxon>
        <taxon>Fungi</taxon>
        <taxon>Dikarya</taxon>
        <taxon>Ascomycota</taxon>
        <taxon>Pezizomycotina</taxon>
        <taxon>Sordariomycetes</taxon>
        <taxon>Hypocreomycetidae</taxon>
        <taxon>Hypocreales</taxon>
        <taxon>Nectriaceae</taxon>
        <taxon>Dactylonectria</taxon>
    </lineage>
</organism>
<evidence type="ECO:0000256" key="3">
    <source>
        <dbReference type="ARBA" id="ARBA00022827"/>
    </source>
</evidence>
<dbReference type="InterPro" id="IPR051820">
    <property type="entry name" value="FAD-binding_MO"/>
</dbReference>
<dbReference type="SUPFAM" id="SSF51905">
    <property type="entry name" value="FAD/NAD(P)-binding domain"/>
    <property type="match status" value="1"/>
</dbReference>
<name>A0A9P9DA27_9HYPO</name>
<sequence>MTVDDHTSMATETPSNLHSLTAVFDVVIVGAGISGINTAYHIQTGALQPTSYAILEARDNLGGTWDLFKYPGIRSDSDIFTFGFPWSPWDREKVLAPGEEILAYMAESAAKFCIDKNIHFKHKVVSANWSSKQNLWVLDVQTRQGPTIIHARFLALGTGYYDYDEPLQAHIPGIKTFQGPVVHPQFWPENLDYTDKNIVVIGSGATAITIVPAMAEKAKHITMLQRSPSYVGTVSQHDSLAKAERFILPSKLAWRVTRFRHIIVDYMFYYFCIFFPGFARSLIRGETAKLLPPSVPVDPHFEPRYKPWGQRFCACPDGDFFAALRSGKASVVTDTIKEVTEDAIQLDSGETLRPHIIITATGLKLRLAGGIRVSVDGQAVDMSKKFIWKGFMIQDLPNLAIVLGYVNASWTLGAELTGKAIVRILRQIKREGALSATPRLEHPERMQPRPFFQISATYVRDANSKIPQGGTGPWAHRWNYLPDYWKSVWGDIKTGLEYS</sequence>
<keyword evidence="3" id="KW-0274">FAD</keyword>
<evidence type="ECO:0000256" key="6">
    <source>
        <dbReference type="ARBA" id="ARBA00023033"/>
    </source>
</evidence>
<keyword evidence="7" id="KW-0812">Transmembrane</keyword>
<reference evidence="8" key="1">
    <citation type="journal article" date="2021" name="Nat. Commun.">
        <title>Genetic determinants of endophytism in the Arabidopsis root mycobiome.</title>
        <authorList>
            <person name="Mesny F."/>
            <person name="Miyauchi S."/>
            <person name="Thiergart T."/>
            <person name="Pickel B."/>
            <person name="Atanasova L."/>
            <person name="Karlsson M."/>
            <person name="Huettel B."/>
            <person name="Barry K.W."/>
            <person name="Haridas S."/>
            <person name="Chen C."/>
            <person name="Bauer D."/>
            <person name="Andreopoulos W."/>
            <person name="Pangilinan J."/>
            <person name="LaButti K."/>
            <person name="Riley R."/>
            <person name="Lipzen A."/>
            <person name="Clum A."/>
            <person name="Drula E."/>
            <person name="Henrissat B."/>
            <person name="Kohler A."/>
            <person name="Grigoriev I.V."/>
            <person name="Martin F.M."/>
            <person name="Hacquard S."/>
        </authorList>
    </citation>
    <scope>NUCLEOTIDE SEQUENCE</scope>
    <source>
        <strain evidence="8">MPI-CAGE-AT-0021</strain>
    </source>
</reference>